<evidence type="ECO:0000313" key="1">
    <source>
        <dbReference type="EMBL" id="KAJ3518771.1"/>
    </source>
</evidence>
<organism evidence="1 2">
    <name type="scientific">Phlebia brevispora</name>
    <dbReference type="NCBI Taxonomy" id="194682"/>
    <lineage>
        <taxon>Eukaryota</taxon>
        <taxon>Fungi</taxon>
        <taxon>Dikarya</taxon>
        <taxon>Basidiomycota</taxon>
        <taxon>Agaricomycotina</taxon>
        <taxon>Agaricomycetes</taxon>
        <taxon>Polyporales</taxon>
        <taxon>Meruliaceae</taxon>
        <taxon>Phlebia</taxon>
    </lineage>
</organism>
<accession>A0ACC1RGA1</accession>
<keyword evidence="2" id="KW-1185">Reference proteome</keyword>
<protein>
    <submittedName>
        <fullName evidence="1">Uncharacterized protein</fullName>
    </submittedName>
</protein>
<dbReference type="EMBL" id="JANHOG010002922">
    <property type="protein sequence ID" value="KAJ3518771.1"/>
    <property type="molecule type" value="Genomic_DNA"/>
</dbReference>
<dbReference type="Proteomes" id="UP001148662">
    <property type="component" value="Unassembled WGS sequence"/>
</dbReference>
<proteinExistence type="predicted"/>
<reference evidence="1" key="1">
    <citation type="submission" date="2022-07" db="EMBL/GenBank/DDBJ databases">
        <title>Genome Sequence of Phlebia brevispora.</title>
        <authorList>
            <person name="Buettner E."/>
        </authorList>
    </citation>
    <scope>NUCLEOTIDE SEQUENCE</scope>
    <source>
        <strain evidence="1">MPL23</strain>
    </source>
</reference>
<comment type="caution">
    <text evidence="1">The sequence shown here is derived from an EMBL/GenBank/DDBJ whole genome shotgun (WGS) entry which is preliminary data.</text>
</comment>
<sequence>MVYCFVDGCPRVFVSQQDLDEHLQQGHNLQLFLPRCQYHRRNTSLRTAAITFESRERLEESHHLPEAPLAPVPGSSSFVLSVPLSQSSHLDPLSRASQTLPHSNPVEAQNRCTVLETQNQYVEMAMGGQCAAGGGSNFGHSDTINTARATDVAEPEGMPARPNQFGTIAPQAHSLSQAEGTAYPQRHIQSGQYLGNGYKEIVADHQLDDASHLLPSAPALPTSVQMQVWPNDPSAMLHDQAQTQKTAEAEPIDGRGTHRRHADLGHVQGEGAFADVVNIVHATDSTDVAEPEGMSTRLNQFDAMAPQTDSQSQVESTACPQYRIQPGQYLGNRHSETLAGYPSNAVRDPYEETGHRTTQSYPQLSPAVHSSNSWLDQVLAGFYPLICDGQQYRGWDNQLDMDVPDSTPAVAQSNPGRSLWH</sequence>
<evidence type="ECO:0000313" key="2">
    <source>
        <dbReference type="Proteomes" id="UP001148662"/>
    </source>
</evidence>
<name>A0ACC1RGA1_9APHY</name>
<gene>
    <name evidence="1" type="ORF">NM688_g9393</name>
</gene>